<keyword evidence="8" id="KW-0675">Receptor</keyword>
<evidence type="ECO:0000313" key="16">
    <source>
        <dbReference type="EMBL" id="KAK8939793.1"/>
    </source>
</evidence>
<keyword evidence="12" id="KW-0812">Transmembrane</keyword>
<feature type="domain" description="Protein kinase" evidence="14">
    <location>
        <begin position="324"/>
        <end position="611"/>
    </location>
</feature>
<evidence type="ECO:0000256" key="12">
    <source>
        <dbReference type="SAM" id="Phobius"/>
    </source>
</evidence>
<sequence>MPPSGLLLLLLGFAASLTSGDSDNASPAVFLSVCGKNQTRDAEGFDVNFVESMEKIFQNISTSGFATSSSGQNLTVYGLGQCFSYLSPVNCQLCYSQSRVKLPLCLPSTSARIYLDGCFLEYSNRNVEADSVDASDAYACGNATIDERLRPAFSNSTAVLMGNLTAGAESRADYYQVGSVAVSPDLTAYGMAQCWRSLNATGCKECLEKGRANIVGKCLPAGGAMAMNAGCFLRYSTEPFYANESSSAGGSGGNSSGKLKVIIAVTTVLGVLVAIGMAVLWWNRRSASRRRNHDEGENSDIIRSIVKSHLSFKYEDLVKATDNFHQNNKLGQGGYGAVYKGILPDGTEVAVKRLFFNTRNWVDQFFNEVTLINQVQHKNLVKLLGCSVEGSESLLVYEFLSNTSLDHYLFDSFKKTALTWERRFDIIVGTAEGLAYLHNASDVRIIHRDIKASNILLDEKFRAKISDFGLARYFADDQSHLSTGLAGTFGYMAPEYIVHGQLTEKADVYSYGVVVLEIVTGRKNQTSISASAEGHSLMQQVWQHYNSETLIRLLDPDLQGKCTDEEALKLFRVGLLCVQASPMLRPAMWKVVAMLMGAEKDLPAPTQPPFLNNRGGQRSGNGSEMSNSLSVSTKFPEASVSDISLKCLELKCLEGSICGRDDIRDAGRGCPVRTGRREDGGRQAIYSGDGGDETGGTGDMGERKASGGSG</sequence>
<keyword evidence="1" id="KW-0723">Serine/threonine-protein kinase</keyword>
<feature type="domain" description="Gnk2-homologous" evidence="15">
    <location>
        <begin position="134"/>
        <end position="240"/>
    </location>
</feature>
<evidence type="ECO:0000256" key="10">
    <source>
        <dbReference type="PROSITE-ProRule" id="PRU10141"/>
    </source>
</evidence>
<feature type="region of interest" description="Disordered" evidence="11">
    <location>
        <begin position="603"/>
        <end position="630"/>
    </location>
</feature>
<dbReference type="InterPro" id="IPR000719">
    <property type="entry name" value="Prot_kinase_dom"/>
</dbReference>
<evidence type="ECO:0000256" key="7">
    <source>
        <dbReference type="ARBA" id="ARBA00022840"/>
    </source>
</evidence>
<reference evidence="16 17" key="1">
    <citation type="journal article" date="2022" name="Nat. Plants">
        <title>Genomes of leafy and leafless Platanthera orchids illuminate the evolution of mycoheterotrophy.</title>
        <authorList>
            <person name="Li M.H."/>
            <person name="Liu K.W."/>
            <person name="Li Z."/>
            <person name="Lu H.C."/>
            <person name="Ye Q.L."/>
            <person name="Zhang D."/>
            <person name="Wang J.Y."/>
            <person name="Li Y.F."/>
            <person name="Zhong Z.M."/>
            <person name="Liu X."/>
            <person name="Yu X."/>
            <person name="Liu D.K."/>
            <person name="Tu X.D."/>
            <person name="Liu B."/>
            <person name="Hao Y."/>
            <person name="Liao X.Y."/>
            <person name="Jiang Y.T."/>
            <person name="Sun W.H."/>
            <person name="Chen J."/>
            <person name="Chen Y.Q."/>
            <person name="Ai Y."/>
            <person name="Zhai J.W."/>
            <person name="Wu S.S."/>
            <person name="Zhou Z."/>
            <person name="Hsiao Y.Y."/>
            <person name="Wu W.L."/>
            <person name="Chen Y.Y."/>
            <person name="Lin Y.F."/>
            <person name="Hsu J.L."/>
            <person name="Li C.Y."/>
            <person name="Wang Z.W."/>
            <person name="Zhao X."/>
            <person name="Zhong W.Y."/>
            <person name="Ma X.K."/>
            <person name="Ma L."/>
            <person name="Huang J."/>
            <person name="Chen G.Z."/>
            <person name="Huang M.Z."/>
            <person name="Huang L."/>
            <person name="Peng D.H."/>
            <person name="Luo Y.B."/>
            <person name="Zou S.Q."/>
            <person name="Chen S.P."/>
            <person name="Lan S."/>
            <person name="Tsai W.C."/>
            <person name="Van de Peer Y."/>
            <person name="Liu Z.J."/>
        </authorList>
    </citation>
    <scope>NUCLEOTIDE SEQUENCE [LARGE SCALE GENOMIC DNA]</scope>
    <source>
        <strain evidence="16">Lor288</strain>
    </source>
</reference>
<protein>
    <submittedName>
        <fullName evidence="16">Cysteine-rich receptor-like protein kinase 42</fullName>
    </submittedName>
</protein>
<evidence type="ECO:0000313" key="17">
    <source>
        <dbReference type="Proteomes" id="UP001412067"/>
    </source>
</evidence>
<dbReference type="InterPro" id="IPR008271">
    <property type="entry name" value="Ser/Thr_kinase_AS"/>
</dbReference>
<dbReference type="PROSITE" id="PS51473">
    <property type="entry name" value="GNK2"/>
    <property type="match status" value="2"/>
</dbReference>
<dbReference type="PROSITE" id="PS50011">
    <property type="entry name" value="PROTEIN_KINASE_DOM"/>
    <property type="match status" value="1"/>
</dbReference>
<dbReference type="SMART" id="SM00220">
    <property type="entry name" value="S_TKc"/>
    <property type="match status" value="1"/>
</dbReference>
<evidence type="ECO:0000256" key="9">
    <source>
        <dbReference type="ARBA" id="ARBA00023180"/>
    </source>
</evidence>
<evidence type="ECO:0000256" key="11">
    <source>
        <dbReference type="SAM" id="MobiDB-lite"/>
    </source>
</evidence>
<dbReference type="InterPro" id="IPR001245">
    <property type="entry name" value="Ser-Thr/Tyr_kinase_cat_dom"/>
</dbReference>
<keyword evidence="4" id="KW-0677">Repeat</keyword>
<comment type="caution">
    <text evidence="16">The sequence shown here is derived from an EMBL/GenBank/DDBJ whole genome shotgun (WGS) entry which is preliminary data.</text>
</comment>
<dbReference type="InterPro" id="IPR011009">
    <property type="entry name" value="Kinase-like_dom_sf"/>
</dbReference>
<keyword evidence="12" id="KW-0472">Membrane</keyword>
<feature type="compositionally biased region" description="Basic and acidic residues" evidence="11">
    <location>
        <begin position="700"/>
        <end position="710"/>
    </location>
</feature>
<evidence type="ECO:0000256" key="8">
    <source>
        <dbReference type="ARBA" id="ARBA00023170"/>
    </source>
</evidence>
<dbReference type="PROSITE" id="PS00107">
    <property type="entry name" value="PROTEIN_KINASE_ATP"/>
    <property type="match status" value="1"/>
</dbReference>
<evidence type="ECO:0000256" key="5">
    <source>
        <dbReference type="ARBA" id="ARBA00022741"/>
    </source>
</evidence>
<keyword evidence="9" id="KW-0325">Glycoprotein</keyword>
<feature type="domain" description="Gnk2-homologous" evidence="15">
    <location>
        <begin position="27"/>
        <end position="127"/>
    </location>
</feature>
<evidence type="ECO:0000259" key="15">
    <source>
        <dbReference type="PROSITE" id="PS51473"/>
    </source>
</evidence>
<gene>
    <name evidence="16" type="primary">CRK42</name>
    <name evidence="16" type="ORF">KSP40_PGU017819</name>
</gene>
<feature type="signal peptide" evidence="13">
    <location>
        <begin position="1"/>
        <end position="20"/>
    </location>
</feature>
<name>A0ABR2LG66_9ASPA</name>
<dbReference type="EMBL" id="JBBWWR010000020">
    <property type="protein sequence ID" value="KAK8939793.1"/>
    <property type="molecule type" value="Genomic_DNA"/>
</dbReference>
<keyword evidence="3 13" id="KW-0732">Signal</keyword>
<evidence type="ECO:0000256" key="4">
    <source>
        <dbReference type="ARBA" id="ARBA00022737"/>
    </source>
</evidence>
<keyword evidence="7 10" id="KW-0067">ATP-binding</keyword>
<evidence type="ECO:0000256" key="1">
    <source>
        <dbReference type="ARBA" id="ARBA00022527"/>
    </source>
</evidence>
<proteinExistence type="predicted"/>
<keyword evidence="12" id="KW-1133">Transmembrane helix</keyword>
<dbReference type="Gene3D" id="3.30.200.20">
    <property type="entry name" value="Phosphorylase Kinase, domain 1"/>
    <property type="match status" value="1"/>
</dbReference>
<dbReference type="Pfam" id="PF01657">
    <property type="entry name" value="Stress-antifung"/>
    <property type="match status" value="2"/>
</dbReference>
<dbReference type="Pfam" id="PF07714">
    <property type="entry name" value="PK_Tyr_Ser-Thr"/>
    <property type="match status" value="1"/>
</dbReference>
<evidence type="ECO:0000259" key="14">
    <source>
        <dbReference type="PROSITE" id="PS50011"/>
    </source>
</evidence>
<dbReference type="PROSITE" id="PS00108">
    <property type="entry name" value="PROTEIN_KINASE_ST"/>
    <property type="match status" value="1"/>
</dbReference>
<dbReference type="SUPFAM" id="SSF56112">
    <property type="entry name" value="Protein kinase-like (PK-like)"/>
    <property type="match status" value="1"/>
</dbReference>
<organism evidence="16 17">
    <name type="scientific">Platanthera guangdongensis</name>
    <dbReference type="NCBI Taxonomy" id="2320717"/>
    <lineage>
        <taxon>Eukaryota</taxon>
        <taxon>Viridiplantae</taxon>
        <taxon>Streptophyta</taxon>
        <taxon>Embryophyta</taxon>
        <taxon>Tracheophyta</taxon>
        <taxon>Spermatophyta</taxon>
        <taxon>Magnoliopsida</taxon>
        <taxon>Liliopsida</taxon>
        <taxon>Asparagales</taxon>
        <taxon>Orchidaceae</taxon>
        <taxon>Orchidoideae</taxon>
        <taxon>Orchideae</taxon>
        <taxon>Orchidinae</taxon>
        <taxon>Platanthera</taxon>
    </lineage>
</organism>
<feature type="transmembrane region" description="Helical" evidence="12">
    <location>
        <begin position="261"/>
        <end position="282"/>
    </location>
</feature>
<dbReference type="Gene3D" id="1.10.510.10">
    <property type="entry name" value="Transferase(Phosphotransferase) domain 1"/>
    <property type="match status" value="1"/>
</dbReference>
<evidence type="ECO:0000256" key="13">
    <source>
        <dbReference type="SAM" id="SignalP"/>
    </source>
</evidence>
<feature type="region of interest" description="Disordered" evidence="11">
    <location>
        <begin position="668"/>
        <end position="710"/>
    </location>
</feature>
<keyword evidence="5 10" id="KW-0547">Nucleotide-binding</keyword>
<evidence type="ECO:0000256" key="3">
    <source>
        <dbReference type="ARBA" id="ARBA00022729"/>
    </source>
</evidence>
<dbReference type="CDD" id="cd23509">
    <property type="entry name" value="Gnk2-like"/>
    <property type="match status" value="2"/>
</dbReference>
<keyword evidence="6" id="KW-0418">Kinase</keyword>
<evidence type="ECO:0000256" key="2">
    <source>
        <dbReference type="ARBA" id="ARBA00022679"/>
    </source>
</evidence>
<dbReference type="InterPro" id="IPR052059">
    <property type="entry name" value="CR_Ser/Thr_kinase"/>
</dbReference>
<dbReference type="PANTHER" id="PTHR47973">
    <property type="entry name" value="CYSTEINE-RICH RECEPTOR-LIKE PROTEIN KINASE 3"/>
    <property type="match status" value="1"/>
</dbReference>
<feature type="compositionally biased region" description="Low complexity" evidence="11">
    <location>
        <begin position="612"/>
        <end position="623"/>
    </location>
</feature>
<feature type="chain" id="PRO_5046734344" evidence="13">
    <location>
        <begin position="21"/>
        <end position="710"/>
    </location>
</feature>
<dbReference type="InterPro" id="IPR038408">
    <property type="entry name" value="GNK2_sf"/>
</dbReference>
<accession>A0ABR2LG66</accession>
<keyword evidence="2" id="KW-0808">Transferase</keyword>
<dbReference type="CDD" id="cd14066">
    <property type="entry name" value="STKc_IRAK"/>
    <property type="match status" value="1"/>
</dbReference>
<keyword evidence="17" id="KW-1185">Reference proteome</keyword>
<dbReference type="InterPro" id="IPR017441">
    <property type="entry name" value="Protein_kinase_ATP_BS"/>
</dbReference>
<dbReference type="InterPro" id="IPR002902">
    <property type="entry name" value="GNK2"/>
</dbReference>
<feature type="binding site" evidence="10">
    <location>
        <position position="352"/>
    </location>
    <ligand>
        <name>ATP</name>
        <dbReference type="ChEBI" id="CHEBI:30616"/>
    </ligand>
</feature>
<dbReference type="Gene3D" id="3.30.430.20">
    <property type="entry name" value="Gnk2 domain, C-X8-C-X2-C motif"/>
    <property type="match status" value="2"/>
</dbReference>
<dbReference type="Proteomes" id="UP001412067">
    <property type="component" value="Unassembled WGS sequence"/>
</dbReference>
<evidence type="ECO:0000256" key="6">
    <source>
        <dbReference type="ARBA" id="ARBA00022777"/>
    </source>
</evidence>